<name>A0A1Y1VQR4_9FUNG</name>
<proteinExistence type="predicted"/>
<dbReference type="Proteomes" id="UP000193944">
    <property type="component" value="Unassembled WGS sequence"/>
</dbReference>
<protein>
    <submittedName>
        <fullName evidence="2">Uncharacterized protein</fullName>
    </submittedName>
</protein>
<dbReference type="OrthoDB" id="2174708at2759"/>
<feature type="signal peptide" evidence="1">
    <location>
        <begin position="1"/>
        <end position="19"/>
    </location>
</feature>
<dbReference type="AlphaFoldDB" id="A0A1Y1VQR4"/>
<accession>A0A1Y1VQR4</accession>
<keyword evidence="3" id="KW-1185">Reference proteome</keyword>
<evidence type="ECO:0000313" key="3">
    <source>
        <dbReference type="Proteomes" id="UP000193944"/>
    </source>
</evidence>
<reference evidence="2 3" key="2">
    <citation type="submission" date="2016-08" db="EMBL/GenBank/DDBJ databases">
        <title>Pervasive Adenine N6-methylation of Active Genes in Fungi.</title>
        <authorList>
            <consortium name="DOE Joint Genome Institute"/>
            <person name="Mondo S.J."/>
            <person name="Dannebaum R.O."/>
            <person name="Kuo R.C."/>
            <person name="Labutti K."/>
            <person name="Haridas S."/>
            <person name="Kuo A."/>
            <person name="Salamov A."/>
            <person name="Ahrendt S.R."/>
            <person name="Lipzen A."/>
            <person name="Sullivan W."/>
            <person name="Andreopoulos W.B."/>
            <person name="Clum A."/>
            <person name="Lindquist E."/>
            <person name="Daum C."/>
            <person name="Ramamoorthy G.K."/>
            <person name="Gryganskyi A."/>
            <person name="Culley D."/>
            <person name="Magnuson J.K."/>
            <person name="James T.Y."/>
            <person name="O'Malley M.A."/>
            <person name="Stajich J.E."/>
            <person name="Spatafora J.W."/>
            <person name="Visel A."/>
            <person name="Grigoriev I.V."/>
        </authorList>
    </citation>
    <scope>NUCLEOTIDE SEQUENCE [LARGE SCALE GENOMIC DNA]</scope>
    <source>
        <strain evidence="2 3">S4</strain>
    </source>
</reference>
<keyword evidence="1" id="KW-0732">Signal</keyword>
<evidence type="ECO:0000256" key="1">
    <source>
        <dbReference type="SAM" id="SignalP"/>
    </source>
</evidence>
<feature type="chain" id="PRO_5012688706" evidence="1">
    <location>
        <begin position="20"/>
        <end position="238"/>
    </location>
</feature>
<evidence type="ECO:0000313" key="2">
    <source>
        <dbReference type="EMBL" id="ORX63376.1"/>
    </source>
</evidence>
<gene>
    <name evidence="2" type="ORF">BCR32DRAFT_287805</name>
</gene>
<dbReference type="EMBL" id="MCFG01000643">
    <property type="protein sequence ID" value="ORX63376.1"/>
    <property type="molecule type" value="Genomic_DNA"/>
</dbReference>
<comment type="caution">
    <text evidence="2">The sequence shown here is derived from an EMBL/GenBank/DDBJ whole genome shotgun (WGS) entry which is preliminary data.</text>
</comment>
<sequence length="238" mass="27338">MNFKTILSVFCLGIATISASPINEVADIKKSCENYYQYHGYYFTNSEFRYNQAKFYTNELTGEYTCLRPIYTETVVDDRICYLFNNDFTCIEEGFNNIPNCSKKSDAADYVKCAYKIVGMMDDGSNKLTYRIRKFPTKEKIFDDSDVDQKECRGFNGTVLSYKDSSKYICLEPVTPKNAMTLSNKECVKLDGKVHCVVEDNTSIETCIKDGKNYNHEACTSTLKEYGNFNHHAITELY</sequence>
<reference evidence="2 3" key="1">
    <citation type="submission" date="2016-08" db="EMBL/GenBank/DDBJ databases">
        <title>A Parts List for Fungal Cellulosomes Revealed by Comparative Genomics.</title>
        <authorList>
            <consortium name="DOE Joint Genome Institute"/>
            <person name="Haitjema C.H."/>
            <person name="Gilmore S.P."/>
            <person name="Henske J.K."/>
            <person name="Solomon K.V."/>
            <person name="De Groot R."/>
            <person name="Kuo A."/>
            <person name="Mondo S.J."/>
            <person name="Salamov A.A."/>
            <person name="Labutti K."/>
            <person name="Zhao Z."/>
            <person name="Chiniquy J."/>
            <person name="Barry K."/>
            <person name="Brewer H.M."/>
            <person name="Purvine S.O."/>
            <person name="Wright A.T."/>
            <person name="Boxma B."/>
            <person name="Van Alen T."/>
            <person name="Hackstein J.H."/>
            <person name="Baker S.E."/>
            <person name="Grigoriev I.V."/>
            <person name="O'Malley M.A."/>
        </authorList>
    </citation>
    <scope>NUCLEOTIDE SEQUENCE [LARGE SCALE GENOMIC DNA]</scope>
    <source>
        <strain evidence="2 3">S4</strain>
    </source>
</reference>
<organism evidence="2 3">
    <name type="scientific">Anaeromyces robustus</name>
    <dbReference type="NCBI Taxonomy" id="1754192"/>
    <lineage>
        <taxon>Eukaryota</taxon>
        <taxon>Fungi</taxon>
        <taxon>Fungi incertae sedis</taxon>
        <taxon>Chytridiomycota</taxon>
        <taxon>Chytridiomycota incertae sedis</taxon>
        <taxon>Neocallimastigomycetes</taxon>
        <taxon>Neocallimastigales</taxon>
        <taxon>Neocallimastigaceae</taxon>
        <taxon>Anaeromyces</taxon>
    </lineage>
</organism>